<keyword evidence="5 12" id="KW-0602">Photosynthesis</keyword>
<comment type="similarity">
    <text evidence="2 12 13">Belongs to the PsbZ family.</text>
</comment>
<evidence type="ECO:0000256" key="5">
    <source>
        <dbReference type="ARBA" id="ARBA00022531"/>
    </source>
</evidence>
<dbReference type="GO" id="GO:0042549">
    <property type="term" value="P:photosystem II stabilization"/>
    <property type="evidence" value="ECO:0007669"/>
    <property type="project" value="InterPro"/>
</dbReference>
<geneLocation type="chloroplast" evidence="17"/>
<keyword evidence="6 12" id="KW-0812">Transmembrane</keyword>
<dbReference type="GO" id="GO:0009539">
    <property type="term" value="C:photosystem II reaction center"/>
    <property type="evidence" value="ECO:0007669"/>
    <property type="project" value="InterPro"/>
</dbReference>
<reference evidence="17" key="1">
    <citation type="journal article" date="2018" name="Am. J. Bot.">
        <title>Order-level fern plastome phylogenomics: new insights from Hymenophyllales.</title>
        <authorList>
            <person name="Kuo L.Y."/>
            <person name="Qi X."/>
            <person name="Ma H."/>
            <person name="Li F.W."/>
        </authorList>
    </citation>
    <scope>NUCLEOTIDE SEQUENCE</scope>
</reference>
<evidence type="ECO:0000256" key="3">
    <source>
        <dbReference type="ARBA" id="ARBA00021665"/>
    </source>
</evidence>
<feature type="signal peptide" evidence="16">
    <location>
        <begin position="1"/>
        <end position="28"/>
    </location>
</feature>
<comment type="function">
    <text evidence="12">May control the interaction of photosystem II (PSII) cores with the light-harvesting antenna, regulates electron flow through the 2 photosystem reaction centers. PSII is a light-driven water plastoquinone oxidoreductase, using light energy to abstract electrons from H(2)O, generating a proton gradient subsequently used for ATP formation.</text>
</comment>
<dbReference type="AlphaFoldDB" id="A0A385GPF9"/>
<evidence type="ECO:0000256" key="14">
    <source>
        <dbReference type="SAM" id="MobiDB-lite"/>
    </source>
</evidence>
<dbReference type="EMBL" id="MH269301">
    <property type="protein sequence ID" value="AXX76520.1"/>
    <property type="molecule type" value="Genomic_DNA"/>
</dbReference>
<dbReference type="InterPro" id="IPR002644">
    <property type="entry name" value="PSII_PsbZ"/>
</dbReference>
<keyword evidence="17" id="KW-0934">Plastid</keyword>
<evidence type="ECO:0000256" key="6">
    <source>
        <dbReference type="ARBA" id="ARBA00022692"/>
    </source>
</evidence>
<comment type="subunit">
    <text evidence="11 12">PSII is composed of 1 copy each of membrane proteins PsbA, PsbB, PsbC, PsbD, PsbE, PsbF, PsbH, PsbI, PsbJ, PsbK, PsbL, PsbM, PsbT, PsbY, PsbZ, Psb30/Ycf12, at least 3 peripheral proteins of the oxygen-evolving complex and a large number of cofactors. It forms dimeric complexes.</text>
</comment>
<dbReference type="PANTHER" id="PTHR34971">
    <property type="entry name" value="PHOTOSYSTEM II REACTION CENTER PROTEIN Z"/>
    <property type="match status" value="1"/>
</dbReference>
<keyword evidence="16" id="KW-0732">Signal</keyword>
<evidence type="ECO:0000256" key="4">
    <source>
        <dbReference type="ARBA" id="ARBA00022469"/>
    </source>
</evidence>
<evidence type="ECO:0000256" key="11">
    <source>
        <dbReference type="ARBA" id="ARBA00038734"/>
    </source>
</evidence>
<evidence type="ECO:0000256" key="2">
    <source>
        <dbReference type="ARBA" id="ARBA00008367"/>
    </source>
</evidence>
<dbReference type="Gene3D" id="1.10.287.740">
    <property type="entry name" value="Photosystem II PsbZ, reaction centre"/>
    <property type="match status" value="1"/>
</dbReference>
<comment type="subcellular location">
    <subcellularLocation>
        <location evidence="1">Membrane</location>
        <topology evidence="1">Multi-pass membrane protein</topology>
    </subcellularLocation>
    <subcellularLocation>
        <location evidence="12">Plastid</location>
        <location evidence="12">Chloroplast thylakoid membrane</location>
        <topology evidence="12">Multi-pass membrane protein</topology>
    </subcellularLocation>
</comment>
<proteinExistence type="inferred from homology"/>
<accession>A0A385GPF9</accession>
<dbReference type="Pfam" id="PF01737">
    <property type="entry name" value="Ycf9"/>
    <property type="match status" value="1"/>
</dbReference>
<evidence type="ECO:0000256" key="7">
    <source>
        <dbReference type="ARBA" id="ARBA00022989"/>
    </source>
</evidence>
<dbReference type="GO" id="GO:0015979">
    <property type="term" value="P:photosynthesis"/>
    <property type="evidence" value="ECO:0007669"/>
    <property type="project" value="UniProtKB-UniRule"/>
</dbReference>
<feature type="region of interest" description="Disordered" evidence="14">
    <location>
        <begin position="95"/>
        <end position="117"/>
    </location>
</feature>
<keyword evidence="10 12" id="KW-0604">Photosystem II</keyword>
<organism evidence="17">
    <name type="scientific">Dipteris conjugata</name>
    <dbReference type="NCBI Taxonomy" id="32108"/>
    <lineage>
        <taxon>Eukaryota</taxon>
        <taxon>Viridiplantae</taxon>
        <taxon>Streptophyta</taxon>
        <taxon>Embryophyta</taxon>
        <taxon>Tracheophyta</taxon>
        <taxon>Polypodiopsida</taxon>
        <taxon>Polypodiidae</taxon>
        <taxon>Gleicheniales</taxon>
        <taxon>Dipteridaceae</taxon>
        <taxon>Dipteris</taxon>
    </lineage>
</organism>
<dbReference type="NCBIfam" id="TIGR03043">
    <property type="entry name" value="PS_II_psbZ"/>
    <property type="match status" value="1"/>
</dbReference>
<keyword evidence="9 12" id="KW-0472">Membrane</keyword>
<keyword evidence="4 12" id="KW-0674">Reaction center</keyword>
<evidence type="ECO:0000313" key="17">
    <source>
        <dbReference type="EMBL" id="AXX76520.1"/>
    </source>
</evidence>
<keyword evidence="8 12" id="KW-0793">Thylakoid</keyword>
<gene>
    <name evidence="12 17" type="primary">psbZ</name>
</gene>
<dbReference type="SUPFAM" id="SSF161055">
    <property type="entry name" value="PsbZ-like"/>
    <property type="match status" value="1"/>
</dbReference>
<evidence type="ECO:0000256" key="15">
    <source>
        <dbReference type="SAM" id="Phobius"/>
    </source>
</evidence>
<comment type="function">
    <text evidence="13">Controls the interaction of photosystem II (PSII) cores with the light-harvesting antenna, regulates electron flow through the 2 photosystem reaction centers. PSII is a light-driven water plastoquinone oxidoreductase, using light energy to abstract electrons from H(2)O, generating a proton gradient subsequently used for ATP formation.</text>
</comment>
<evidence type="ECO:0000256" key="8">
    <source>
        <dbReference type="ARBA" id="ARBA00023078"/>
    </source>
</evidence>
<dbReference type="PANTHER" id="PTHR34971:SF2">
    <property type="entry name" value="PHOTOSYSTEM II REACTION CENTER PROTEIN Z"/>
    <property type="match status" value="1"/>
</dbReference>
<dbReference type="HAMAP" id="MF_00644">
    <property type="entry name" value="PSII_PsbZ"/>
    <property type="match status" value="1"/>
</dbReference>
<evidence type="ECO:0000256" key="1">
    <source>
        <dbReference type="ARBA" id="ARBA00004141"/>
    </source>
</evidence>
<protein>
    <recommendedName>
        <fullName evidence="3 12">Photosystem II reaction center protein Z</fullName>
        <shortName evidence="12">PSII-Z</shortName>
    </recommendedName>
</protein>
<evidence type="ECO:0000256" key="10">
    <source>
        <dbReference type="ARBA" id="ARBA00023276"/>
    </source>
</evidence>
<evidence type="ECO:0000256" key="16">
    <source>
        <dbReference type="SAM" id="SignalP"/>
    </source>
</evidence>
<feature type="chain" id="PRO_5017385980" description="Photosystem II reaction center protein Z" evidence="16">
    <location>
        <begin position="29"/>
        <end position="117"/>
    </location>
</feature>
<dbReference type="InterPro" id="IPR036512">
    <property type="entry name" value="PSII_PsbZ_sf"/>
</dbReference>
<feature type="transmembrane region" description="Helical" evidence="15">
    <location>
        <begin position="44"/>
        <end position="61"/>
    </location>
</feature>
<name>A0A385GPF9_9MONI</name>
<dbReference type="GO" id="GO:0009535">
    <property type="term" value="C:chloroplast thylakoid membrane"/>
    <property type="evidence" value="ECO:0007669"/>
    <property type="project" value="UniProtKB-SubCell"/>
</dbReference>
<keyword evidence="17" id="KW-0150">Chloroplast</keyword>
<evidence type="ECO:0000256" key="9">
    <source>
        <dbReference type="ARBA" id="ARBA00023136"/>
    </source>
</evidence>
<evidence type="ECO:0000256" key="13">
    <source>
        <dbReference type="RuleBase" id="RU003472"/>
    </source>
</evidence>
<keyword evidence="7 12" id="KW-1133">Transmembrane helix</keyword>
<sequence>MTIAFQLALFTLIAISFLLVIGVPVVLASPNGWSSNKNVVFSGASLWIGLVFLVGILNSFISQRFNVSVILAPSSRFIMASGERESIIITVYGIDTSSSGGGGSPSTRENPETRWMD</sequence>
<evidence type="ECO:0000256" key="12">
    <source>
        <dbReference type="HAMAP-Rule" id="MF_00644"/>
    </source>
</evidence>